<evidence type="ECO:0000313" key="1">
    <source>
        <dbReference type="EMBL" id="OOQ58315.1"/>
    </source>
</evidence>
<evidence type="ECO:0000313" key="2">
    <source>
        <dbReference type="Proteomes" id="UP000189739"/>
    </source>
</evidence>
<organism evidence="1 2">
    <name type="scientific">Mucilaginibacter pedocola</name>
    <dbReference type="NCBI Taxonomy" id="1792845"/>
    <lineage>
        <taxon>Bacteria</taxon>
        <taxon>Pseudomonadati</taxon>
        <taxon>Bacteroidota</taxon>
        <taxon>Sphingobacteriia</taxon>
        <taxon>Sphingobacteriales</taxon>
        <taxon>Sphingobacteriaceae</taxon>
        <taxon>Mucilaginibacter</taxon>
    </lineage>
</organism>
<reference evidence="1 2" key="1">
    <citation type="submission" date="2016-07" db="EMBL/GenBank/DDBJ databases">
        <title>Genomic analysis of zinc-resistant bacterium Mucilaginibacter pedocola TBZ30.</title>
        <authorList>
            <person name="Huang J."/>
            <person name="Tang J."/>
        </authorList>
    </citation>
    <scope>NUCLEOTIDE SEQUENCE [LARGE SCALE GENOMIC DNA]</scope>
    <source>
        <strain evidence="1 2">TBZ30</strain>
    </source>
</reference>
<sequence>MNRNETKETYPFLWLDDLVERALNPDRSDLGLLSSDFFQAVSERLPVELDEISTTAKTQAFSLYNGEQLKAIAGHYDQAVRLLLQQAASNLDKYPAKGILRTTGQLIFSGLAGLAQNLERRYGTHAPAPAAQVRPFSLFKILLKLSGDQIGILVRGAFDAGLIDTVSKRAAFQALTPFLSTPHRDGLSHESLRSNSGRPERRDVDKVIEALGVLSKIVREYR</sequence>
<dbReference type="Proteomes" id="UP000189739">
    <property type="component" value="Unassembled WGS sequence"/>
</dbReference>
<keyword evidence="2" id="KW-1185">Reference proteome</keyword>
<gene>
    <name evidence="1" type="ORF">BC343_11820</name>
</gene>
<accession>A0A1S9PBI5</accession>
<dbReference type="AlphaFoldDB" id="A0A1S9PBI5"/>
<proteinExistence type="predicted"/>
<name>A0A1S9PBI5_9SPHI</name>
<comment type="caution">
    <text evidence="1">The sequence shown here is derived from an EMBL/GenBank/DDBJ whole genome shotgun (WGS) entry which is preliminary data.</text>
</comment>
<protein>
    <submittedName>
        <fullName evidence="1">Uncharacterized protein</fullName>
    </submittedName>
</protein>
<dbReference type="EMBL" id="MBTF01000034">
    <property type="protein sequence ID" value="OOQ58315.1"/>
    <property type="molecule type" value="Genomic_DNA"/>
</dbReference>